<evidence type="ECO:0000256" key="1">
    <source>
        <dbReference type="ARBA" id="ARBA00006484"/>
    </source>
</evidence>
<gene>
    <name evidence="5" type="ORF">A6P07_11670</name>
</gene>
<dbReference type="SUPFAM" id="SSF51735">
    <property type="entry name" value="NAD(P)-binding Rossmann-fold domains"/>
    <property type="match status" value="1"/>
</dbReference>
<evidence type="ECO:0000256" key="3">
    <source>
        <dbReference type="RuleBase" id="RU000363"/>
    </source>
</evidence>
<reference evidence="5 6" key="1">
    <citation type="journal article" date="2016" name="Int. J. Mol. Sci.">
        <title>Comparative genomics of the extreme acidophile Acidithiobacillus thiooxidans reveals intraspecific divergence and niche adaptation.</title>
        <authorList>
            <person name="Zhang X."/>
            <person name="Feng X."/>
            <person name="Tao J."/>
            <person name="Ma L."/>
            <person name="Xiao Y."/>
            <person name="Liang Y."/>
            <person name="Liu X."/>
            <person name="Yin H."/>
        </authorList>
    </citation>
    <scope>NUCLEOTIDE SEQUENCE [LARGE SCALE GENOMIC DNA]</scope>
    <source>
        <strain evidence="5 6">A02</strain>
    </source>
</reference>
<evidence type="ECO:0000256" key="2">
    <source>
        <dbReference type="ARBA" id="ARBA00023002"/>
    </source>
</evidence>
<organism evidence="5 6">
    <name type="scientific">Acidithiobacillus thiooxidans</name>
    <name type="common">Thiobacillus thiooxidans</name>
    <dbReference type="NCBI Taxonomy" id="930"/>
    <lineage>
        <taxon>Bacteria</taxon>
        <taxon>Pseudomonadati</taxon>
        <taxon>Pseudomonadota</taxon>
        <taxon>Acidithiobacillia</taxon>
        <taxon>Acidithiobacillales</taxon>
        <taxon>Acidithiobacillaceae</taxon>
        <taxon>Acidithiobacillus</taxon>
    </lineage>
</organism>
<evidence type="ECO:0000259" key="4">
    <source>
        <dbReference type="SMART" id="SM00822"/>
    </source>
</evidence>
<dbReference type="GO" id="GO:0016020">
    <property type="term" value="C:membrane"/>
    <property type="evidence" value="ECO:0007669"/>
    <property type="project" value="TreeGrafter"/>
</dbReference>
<feature type="domain" description="Ketoreductase" evidence="4">
    <location>
        <begin position="6"/>
        <end position="186"/>
    </location>
</feature>
<keyword evidence="2" id="KW-0560">Oxidoreductase</keyword>
<dbReference type="InterPro" id="IPR020904">
    <property type="entry name" value="Sc_DH/Rdtase_CS"/>
</dbReference>
<proteinExistence type="inferred from homology"/>
<protein>
    <submittedName>
        <fullName evidence="5">Oxidoreductase</fullName>
    </submittedName>
</protein>
<dbReference type="GO" id="GO:0016491">
    <property type="term" value="F:oxidoreductase activity"/>
    <property type="evidence" value="ECO:0007669"/>
    <property type="project" value="UniProtKB-KW"/>
</dbReference>
<evidence type="ECO:0000313" key="6">
    <source>
        <dbReference type="Proteomes" id="UP000094893"/>
    </source>
</evidence>
<dbReference type="PRINTS" id="PR00080">
    <property type="entry name" value="SDRFAMILY"/>
</dbReference>
<dbReference type="PROSITE" id="PS00061">
    <property type="entry name" value="ADH_SHORT"/>
    <property type="match status" value="1"/>
</dbReference>
<comment type="similarity">
    <text evidence="1 3">Belongs to the short-chain dehydrogenases/reductases (SDR) family.</text>
</comment>
<dbReference type="Pfam" id="PF00106">
    <property type="entry name" value="adh_short"/>
    <property type="match status" value="1"/>
</dbReference>
<comment type="caution">
    <text evidence="5">The sequence shown here is derived from an EMBL/GenBank/DDBJ whole genome shotgun (WGS) entry which is preliminary data.</text>
</comment>
<dbReference type="PANTHER" id="PTHR44196:SF1">
    <property type="entry name" value="DEHYDROGENASE_REDUCTASE SDR FAMILY MEMBER 7B"/>
    <property type="match status" value="1"/>
</dbReference>
<evidence type="ECO:0000313" key="5">
    <source>
        <dbReference type="EMBL" id="OCX71592.1"/>
    </source>
</evidence>
<name>A0A1C2I5W8_ACITH</name>
<dbReference type="PRINTS" id="PR00081">
    <property type="entry name" value="GDHRDH"/>
</dbReference>
<dbReference type="PANTHER" id="PTHR44196">
    <property type="entry name" value="DEHYDROGENASE/REDUCTASE SDR FAMILY MEMBER 7B"/>
    <property type="match status" value="1"/>
</dbReference>
<dbReference type="Proteomes" id="UP000094893">
    <property type="component" value="Unassembled WGS sequence"/>
</dbReference>
<dbReference type="SMART" id="SM00822">
    <property type="entry name" value="PKS_KR"/>
    <property type="match status" value="1"/>
</dbReference>
<accession>A0A1C2I5W8</accession>
<dbReference type="Gene3D" id="3.40.50.720">
    <property type="entry name" value="NAD(P)-binding Rossmann-like Domain"/>
    <property type="match status" value="1"/>
</dbReference>
<dbReference type="InterPro" id="IPR057326">
    <property type="entry name" value="KR_dom"/>
</dbReference>
<dbReference type="EMBL" id="LWSA01000164">
    <property type="protein sequence ID" value="OCX71592.1"/>
    <property type="molecule type" value="Genomic_DNA"/>
</dbReference>
<dbReference type="InterPro" id="IPR002347">
    <property type="entry name" value="SDR_fam"/>
</dbReference>
<dbReference type="RefSeq" id="WP_024895163.1">
    <property type="nucleotide sequence ID" value="NZ_LWRZ01000263.1"/>
</dbReference>
<dbReference type="InterPro" id="IPR036291">
    <property type="entry name" value="NAD(P)-bd_dom_sf"/>
</dbReference>
<sequence length="253" mass="27416">MRTTDNTILITGGGSGIGRALAEAFYKRDNTVIITGRSKGKLDAVVAGRPNMHAAVLDVTDAAAISSFARQIVVTFPRLNVVVNNAGIMRTENLLAPTVETTDALETVATNLLGPIHLNAGLLPHLRSQPEAAILNISSGLAFMPRADTPTYSATKAAIHSYSQSLRFQLRDTSVRVHELVPPYVQTELMGETQATDPTAMPLTDFIEETMSILDAAPDVDEVLVQRVLPLRNAEKGDYPKLFRSFNERFVSS</sequence>
<dbReference type="AlphaFoldDB" id="A0A1C2I5W8"/>